<evidence type="ECO:0000313" key="1">
    <source>
        <dbReference type="EMBL" id="GIP54282.1"/>
    </source>
</evidence>
<evidence type="ECO:0000313" key="2">
    <source>
        <dbReference type="Proteomes" id="UP000679992"/>
    </source>
</evidence>
<dbReference type="Proteomes" id="UP000679992">
    <property type="component" value="Unassembled WGS sequence"/>
</dbReference>
<comment type="caution">
    <text evidence="1">The sequence shown here is derived from an EMBL/GenBank/DDBJ whole genome shotgun (WGS) entry which is preliminary data.</text>
</comment>
<gene>
    <name evidence="1" type="ORF">J42TS3_33170</name>
</gene>
<reference evidence="1 2" key="1">
    <citation type="submission" date="2021-03" db="EMBL/GenBank/DDBJ databases">
        <title>Antimicrobial resistance genes in bacteria isolated from Japanese honey, and their potential for conferring macrolide and lincosamide resistance in the American foulbrood pathogen Paenibacillus larvae.</title>
        <authorList>
            <person name="Okamoto M."/>
            <person name="Kumagai M."/>
            <person name="Kanamori H."/>
            <person name="Takamatsu D."/>
        </authorList>
    </citation>
    <scope>NUCLEOTIDE SEQUENCE [LARGE SCALE GENOMIC DNA]</scope>
    <source>
        <strain evidence="1 2">J42TS3</strain>
    </source>
</reference>
<accession>A0ABQ4MF44</accession>
<name>A0ABQ4MF44_9BACL</name>
<dbReference type="RefSeq" id="WP_244861592.1">
    <property type="nucleotide sequence ID" value="NZ_BOSL01000010.1"/>
</dbReference>
<dbReference type="EMBL" id="BOSL01000010">
    <property type="protein sequence ID" value="GIP54282.1"/>
    <property type="molecule type" value="Genomic_DNA"/>
</dbReference>
<keyword evidence="2" id="KW-1185">Reference proteome</keyword>
<protein>
    <submittedName>
        <fullName evidence="1">Uncharacterized protein</fullName>
    </submittedName>
</protein>
<sequence length="77" mass="8778">MGTRRTLSNSFEAGGPAHLLGKYKEMMMLMQDFDEHEEELKQTAVVGGTARQIDQEDLYADKTANAAILIEKQRWVY</sequence>
<organism evidence="1 2">
    <name type="scientific">Paenibacillus vini</name>
    <dbReference type="NCBI Taxonomy" id="1476024"/>
    <lineage>
        <taxon>Bacteria</taxon>
        <taxon>Bacillati</taxon>
        <taxon>Bacillota</taxon>
        <taxon>Bacilli</taxon>
        <taxon>Bacillales</taxon>
        <taxon>Paenibacillaceae</taxon>
        <taxon>Paenibacillus</taxon>
    </lineage>
</organism>
<proteinExistence type="predicted"/>